<keyword evidence="7" id="KW-1185">Reference proteome</keyword>
<evidence type="ECO:0000256" key="1">
    <source>
        <dbReference type="ARBA" id="ARBA00023239"/>
    </source>
</evidence>
<comment type="similarity">
    <text evidence="2">Belongs to the polysaccharide lyase 1 family.</text>
</comment>
<dbReference type="PANTHER" id="PTHR31683">
    <property type="entry name" value="PECTATE LYASE 18-RELATED"/>
    <property type="match status" value="1"/>
</dbReference>
<name>A0ABW2DK07_9BACT</name>
<dbReference type="Gene3D" id="2.160.20.10">
    <property type="entry name" value="Single-stranded right-handed beta-helix, Pectin lyase-like"/>
    <property type="match status" value="1"/>
</dbReference>
<evidence type="ECO:0000256" key="2">
    <source>
        <dbReference type="RuleBase" id="RU361173"/>
    </source>
</evidence>
<dbReference type="Pfam" id="PF00544">
    <property type="entry name" value="Pectate_lyase_4"/>
    <property type="match status" value="1"/>
</dbReference>
<dbReference type="PANTHER" id="PTHR31683:SF18">
    <property type="entry name" value="PECTATE LYASE 21-RELATED"/>
    <property type="match status" value="1"/>
</dbReference>
<evidence type="ECO:0000259" key="5">
    <source>
        <dbReference type="SMART" id="SM00656"/>
    </source>
</evidence>
<keyword evidence="2" id="KW-0119">Carbohydrate metabolism</keyword>
<evidence type="ECO:0000313" key="6">
    <source>
        <dbReference type="EMBL" id="MFC6996918.1"/>
    </source>
</evidence>
<dbReference type="Pfam" id="PF18283">
    <property type="entry name" value="CBM77"/>
    <property type="match status" value="1"/>
</dbReference>
<dbReference type="InterPro" id="IPR002022">
    <property type="entry name" value="Pec_lyase"/>
</dbReference>
<gene>
    <name evidence="6" type="ORF">ACFQHR_04740</name>
</gene>
<dbReference type="InterPro" id="IPR012334">
    <property type="entry name" value="Pectin_lyas_fold"/>
</dbReference>
<dbReference type="EMBL" id="JBHSYQ010000003">
    <property type="protein sequence ID" value="MFC6996918.1"/>
    <property type="molecule type" value="Genomic_DNA"/>
</dbReference>
<evidence type="ECO:0000256" key="4">
    <source>
        <dbReference type="SAM" id="SignalP"/>
    </source>
</evidence>
<dbReference type="Pfam" id="PF18962">
    <property type="entry name" value="Por_Secre_tail"/>
    <property type="match status" value="1"/>
</dbReference>
<protein>
    <submittedName>
        <fullName evidence="6">T9SS type A sorting domain-containing protein</fullName>
    </submittedName>
</protein>
<feature type="region of interest" description="Disordered" evidence="3">
    <location>
        <begin position="539"/>
        <end position="568"/>
    </location>
</feature>
<evidence type="ECO:0000313" key="7">
    <source>
        <dbReference type="Proteomes" id="UP001596405"/>
    </source>
</evidence>
<sequence length="763" mass="82906">MKHIFTLLLLLSPVFVWAQSLTITESAGWLESAYVKWEPAANADSYNVYYSGEGITDKKIDNQLIRNYGSYLRADVLGLKAGTYTLSIKPVISGTEGAATATNPLTVLPHDRTGFAFSNGRVPGAYKADGTVKDNAVILYITENTKNTISLDVTGANANPCVGLQTILDGFKKGRDARPLIIRLVGQITDLDVMHNGDIVIENNNSAASYITLEGVGDDAVADGWGIRIKNASNVEVRNLGSMNCNSSEGDNIGLQQDNEYIWIHHIDFFYGDAGGDADQAKGDGALDAKRSTYITFSYNHFWDAGKSNLVGLSESTTDGLFITFHHNWYDHSDSRHPRVRFYSAHVYNNYYDGNSKYGVGSTMGSSVFVEGNYFRNCKYPMLTSMQGSDVYSESKKTNDYNNMATFSKEDGGTIKAFNNYMTGQQRFVPYGAEGFPNSTIDFDAYVAATRDETISSSIVSAYGSNTYNNFDTNANVMYSYTPDSPEEARDKVKQYAGRVNGGDFKWTFNNAVDDASSAVNPGLKAALVNYRTSLVSVQGDTVPSTGGNGDGEDNGDGNGDGSGVSEGDMVHNFTLAGKTSTFYTINGNLSDSKGTVNYNGLTLTQCLKIESSTSISFTTTKEATLTLVFNTGFSGTIKVNGTDQTISAGKLTMTLPAGSHQITKGSTTNLYFMSVVYNGEGPLGVKDTDELAVKVYPNPADREVMVTWKKQQEFSLYSTTGVLLKKGTTNQSLDLKGIRPGLYFIVIQGENGLRHTTRLIKK</sequence>
<keyword evidence="4" id="KW-0732">Signal</keyword>
<comment type="caution">
    <text evidence="6">The sequence shown here is derived from an EMBL/GenBank/DDBJ whole genome shotgun (WGS) entry which is preliminary data.</text>
</comment>
<proteinExistence type="inferred from homology"/>
<dbReference type="NCBIfam" id="TIGR04183">
    <property type="entry name" value="Por_Secre_tail"/>
    <property type="match status" value="1"/>
</dbReference>
<evidence type="ECO:0000256" key="3">
    <source>
        <dbReference type="SAM" id="MobiDB-lite"/>
    </source>
</evidence>
<dbReference type="InterPro" id="IPR011050">
    <property type="entry name" value="Pectin_lyase_fold/virulence"/>
</dbReference>
<keyword evidence="2" id="KW-0624">Polysaccharide degradation</keyword>
<dbReference type="InterPro" id="IPR045032">
    <property type="entry name" value="PEL"/>
</dbReference>
<feature type="chain" id="PRO_5045457490" evidence="4">
    <location>
        <begin position="19"/>
        <end position="763"/>
    </location>
</feature>
<organism evidence="6 7">
    <name type="scientific">Rufibacter roseus</name>
    <dbReference type="NCBI Taxonomy" id="1567108"/>
    <lineage>
        <taxon>Bacteria</taxon>
        <taxon>Pseudomonadati</taxon>
        <taxon>Bacteroidota</taxon>
        <taxon>Cytophagia</taxon>
        <taxon>Cytophagales</taxon>
        <taxon>Hymenobacteraceae</taxon>
        <taxon>Rufibacter</taxon>
    </lineage>
</organism>
<dbReference type="InterPro" id="IPR026444">
    <property type="entry name" value="Secre_tail"/>
</dbReference>
<comment type="subcellular location">
    <subcellularLocation>
        <location evidence="2">Secreted</location>
    </subcellularLocation>
</comment>
<reference evidence="7" key="1">
    <citation type="journal article" date="2019" name="Int. J. Syst. Evol. Microbiol.">
        <title>The Global Catalogue of Microorganisms (GCM) 10K type strain sequencing project: providing services to taxonomists for standard genome sequencing and annotation.</title>
        <authorList>
            <consortium name="The Broad Institute Genomics Platform"/>
            <consortium name="The Broad Institute Genome Sequencing Center for Infectious Disease"/>
            <person name="Wu L."/>
            <person name="Ma J."/>
        </authorList>
    </citation>
    <scope>NUCLEOTIDE SEQUENCE [LARGE SCALE GENOMIC DNA]</scope>
    <source>
        <strain evidence="7">CGMCC 4.7393</strain>
    </source>
</reference>
<dbReference type="RefSeq" id="WP_066622888.1">
    <property type="nucleotide sequence ID" value="NZ_JBHSYQ010000003.1"/>
</dbReference>
<dbReference type="InterPro" id="IPR041253">
    <property type="entry name" value="CBM77"/>
</dbReference>
<dbReference type="SMART" id="SM00656">
    <property type="entry name" value="Amb_all"/>
    <property type="match status" value="1"/>
</dbReference>
<feature type="signal peptide" evidence="4">
    <location>
        <begin position="1"/>
        <end position="18"/>
    </location>
</feature>
<feature type="domain" description="Pectate lyase" evidence="5">
    <location>
        <begin position="157"/>
        <end position="381"/>
    </location>
</feature>
<accession>A0ABW2DK07</accession>
<dbReference type="SUPFAM" id="SSF51126">
    <property type="entry name" value="Pectin lyase-like"/>
    <property type="match status" value="1"/>
</dbReference>
<keyword evidence="1 2" id="KW-0456">Lyase</keyword>
<dbReference type="Proteomes" id="UP001596405">
    <property type="component" value="Unassembled WGS sequence"/>
</dbReference>
<keyword evidence="2" id="KW-0964">Secreted</keyword>